<accession>A0ABY8Q6B8</accession>
<proteinExistence type="predicted"/>
<feature type="signal peptide" evidence="2">
    <location>
        <begin position="1"/>
        <end position="22"/>
    </location>
</feature>
<evidence type="ECO:0000256" key="1">
    <source>
        <dbReference type="SAM" id="MobiDB-lite"/>
    </source>
</evidence>
<dbReference type="InterPro" id="IPR007410">
    <property type="entry name" value="LpqE-like"/>
</dbReference>
<dbReference type="PANTHER" id="PTHR36302">
    <property type="entry name" value="BLR7088 PROTEIN"/>
    <property type="match status" value="1"/>
</dbReference>
<dbReference type="PANTHER" id="PTHR36302:SF1">
    <property type="entry name" value="COPPER CHAPERONE PCU(A)C"/>
    <property type="match status" value="1"/>
</dbReference>
<name>A0ABY8Q6B8_9RHOB</name>
<feature type="region of interest" description="Disordered" evidence="1">
    <location>
        <begin position="150"/>
        <end position="176"/>
    </location>
</feature>
<protein>
    <submittedName>
        <fullName evidence="3">Copper chaperone PCu(A)C</fullName>
    </submittedName>
</protein>
<dbReference type="InterPro" id="IPR058248">
    <property type="entry name" value="Lxx211020-like"/>
</dbReference>
<reference evidence="3 4" key="1">
    <citation type="submission" date="2023-04" db="EMBL/GenBank/DDBJ databases">
        <title>YMD61, complete Genome.</title>
        <authorList>
            <person name="Zhang J."/>
        </authorList>
    </citation>
    <scope>NUCLEOTIDE SEQUENCE [LARGE SCALE GENOMIC DNA]</scope>
    <source>
        <strain evidence="3 4">YMD61</strain>
    </source>
</reference>
<sequence length="176" mass="18890">MTFRMTIAALAAALSLCLPATAQEHPDGLHVHDVYARSMGQMGASGAIFFMMHNNTATDDRLIAATADVAERVELHTHKEDANGVMQMLEVKEGFPLAAGDMHALERGGDHVMLMGLTRELKDGDTFPLTLTFEQAGQITVEAVVDNARKPGQGMMDHSGHGDMDHSNHMNHGSGG</sequence>
<feature type="compositionally biased region" description="Basic and acidic residues" evidence="1">
    <location>
        <begin position="158"/>
        <end position="168"/>
    </location>
</feature>
<feature type="chain" id="PRO_5047155872" evidence="2">
    <location>
        <begin position="23"/>
        <end position="176"/>
    </location>
</feature>
<keyword evidence="4" id="KW-1185">Reference proteome</keyword>
<gene>
    <name evidence="3" type="ORF">QF092_00930</name>
</gene>
<organism evidence="3 4">
    <name type="scientific">Fuscovulum ytuae</name>
    <dbReference type="NCBI Taxonomy" id="3042299"/>
    <lineage>
        <taxon>Bacteria</taxon>
        <taxon>Pseudomonadati</taxon>
        <taxon>Pseudomonadota</taxon>
        <taxon>Alphaproteobacteria</taxon>
        <taxon>Rhodobacterales</taxon>
        <taxon>Paracoccaceae</taxon>
        <taxon>Fuscovulum</taxon>
    </lineage>
</organism>
<dbReference type="Gene3D" id="2.60.40.1890">
    <property type="entry name" value="PCu(A)C copper chaperone"/>
    <property type="match status" value="1"/>
</dbReference>
<keyword evidence="2" id="KW-0732">Signal</keyword>
<dbReference type="Pfam" id="PF04314">
    <property type="entry name" value="PCuAC"/>
    <property type="match status" value="1"/>
</dbReference>
<dbReference type="InterPro" id="IPR036182">
    <property type="entry name" value="PCuAC_sf"/>
</dbReference>
<evidence type="ECO:0000313" key="4">
    <source>
        <dbReference type="Proteomes" id="UP001230978"/>
    </source>
</evidence>
<dbReference type="Proteomes" id="UP001230978">
    <property type="component" value="Chromosome"/>
</dbReference>
<dbReference type="EMBL" id="CP124535">
    <property type="protein sequence ID" value="WGV16408.1"/>
    <property type="molecule type" value="Genomic_DNA"/>
</dbReference>
<evidence type="ECO:0000256" key="2">
    <source>
        <dbReference type="SAM" id="SignalP"/>
    </source>
</evidence>
<dbReference type="SUPFAM" id="SSF110087">
    <property type="entry name" value="DR1885-like metal-binding protein"/>
    <property type="match status" value="1"/>
</dbReference>
<evidence type="ECO:0000313" key="3">
    <source>
        <dbReference type="EMBL" id="WGV16408.1"/>
    </source>
</evidence>
<dbReference type="RefSeq" id="WP_281466717.1">
    <property type="nucleotide sequence ID" value="NZ_CP124535.1"/>
</dbReference>